<evidence type="ECO:0000313" key="16">
    <source>
        <dbReference type="EMBL" id="WGL94057.1"/>
    </source>
</evidence>
<dbReference type="InterPro" id="IPR005594">
    <property type="entry name" value="YadA_C"/>
</dbReference>
<dbReference type="SUPFAM" id="SSF101967">
    <property type="entry name" value="Adhesin YadA, collagen-binding domain"/>
    <property type="match status" value="1"/>
</dbReference>
<dbReference type="Pfam" id="PF03895">
    <property type="entry name" value="YadA_anchor"/>
    <property type="match status" value="1"/>
</dbReference>
<dbReference type="Pfam" id="PF05658">
    <property type="entry name" value="YadA_head"/>
    <property type="match status" value="3"/>
</dbReference>
<evidence type="ECO:0000256" key="3">
    <source>
        <dbReference type="ARBA" id="ARBA00005848"/>
    </source>
</evidence>
<evidence type="ECO:0000256" key="2">
    <source>
        <dbReference type="ARBA" id="ARBA00004442"/>
    </source>
</evidence>
<dbReference type="GO" id="GO:0015031">
    <property type="term" value="P:protein transport"/>
    <property type="evidence" value="ECO:0007669"/>
    <property type="project" value="UniProtKB-KW"/>
</dbReference>
<keyword evidence="8" id="KW-0653">Protein transport</keyword>
<sequence length="284" mass="28757">MKTTSLKLAVLVLTVTLTNPVISLAGTATGEKSRATGVDSTASGQNANASGDHSTATGANSKSSGWLATATGTNADASGFASTATGSNSKASGTRSTANGDYALASGDNSTAIGSQAKATGKNTVAIGSNSVADRDNTVSVGHKGAERQITNVADGTEDTDVTNVRQVNNAKSEAINTANAYTDSRFNQFTHDTSARINQLDNKIDRVEKQANAGIAGVTAIASIPYSTSENFSFGMGVGHYQNGKAIAAGAQYKIADNANVRVNIAWDNTDNASVGAGLAIGW</sequence>
<evidence type="ECO:0000256" key="10">
    <source>
        <dbReference type="ARBA" id="ARBA00023237"/>
    </source>
</evidence>
<keyword evidence="5" id="KW-1134">Transmembrane beta strand</keyword>
<evidence type="ECO:0000256" key="6">
    <source>
        <dbReference type="ARBA" id="ARBA00022692"/>
    </source>
</evidence>
<evidence type="ECO:0000256" key="7">
    <source>
        <dbReference type="ARBA" id="ARBA00022729"/>
    </source>
</evidence>
<organism evidence="16 17">
    <name type="scientific">Arsenophonus nasoniae</name>
    <name type="common">son-killer infecting Nasonia vitripennis</name>
    <dbReference type="NCBI Taxonomy" id="638"/>
    <lineage>
        <taxon>Bacteria</taxon>
        <taxon>Pseudomonadati</taxon>
        <taxon>Pseudomonadota</taxon>
        <taxon>Gammaproteobacteria</taxon>
        <taxon>Enterobacterales</taxon>
        <taxon>Morganellaceae</taxon>
        <taxon>Arsenophonus</taxon>
    </lineage>
</organism>
<dbReference type="AlphaFoldDB" id="A0AA95G9M9"/>
<feature type="region of interest" description="Disordered" evidence="11">
    <location>
        <begin position="29"/>
        <end position="64"/>
    </location>
</feature>
<evidence type="ECO:0000259" key="15">
    <source>
        <dbReference type="Pfam" id="PF05662"/>
    </source>
</evidence>
<evidence type="ECO:0000256" key="5">
    <source>
        <dbReference type="ARBA" id="ARBA00022452"/>
    </source>
</evidence>
<reference evidence="16" key="1">
    <citation type="submission" date="2023-04" db="EMBL/GenBank/DDBJ databases">
        <title>Genome dynamics across the evolutionary transition to endosymbiosis.</title>
        <authorList>
            <person name="Siozios S."/>
            <person name="Nadal-Jimenez P."/>
            <person name="Azagi T."/>
            <person name="Sprong H."/>
            <person name="Frost C.L."/>
            <person name="Parratt S.R."/>
            <person name="Taylor G."/>
            <person name="Brettell L."/>
            <person name="Lew K.C."/>
            <person name="Croft L."/>
            <person name="King K.C."/>
            <person name="Brockhurst M.A."/>
            <person name="Hypsa V."/>
            <person name="Novakova E."/>
            <person name="Darby A.C."/>
            <person name="Hurst G.D.D."/>
        </authorList>
    </citation>
    <scope>NUCLEOTIDE SEQUENCE</scope>
    <source>
        <strain evidence="16">AIh</strain>
        <plasmid evidence="16">paIh5</plasmid>
    </source>
</reference>
<feature type="compositionally biased region" description="Polar residues" evidence="11">
    <location>
        <begin position="38"/>
        <end position="64"/>
    </location>
</feature>
<evidence type="ECO:0000256" key="11">
    <source>
        <dbReference type="SAM" id="MobiDB-lite"/>
    </source>
</evidence>
<dbReference type="InterPro" id="IPR045584">
    <property type="entry name" value="Pilin-like"/>
</dbReference>
<keyword evidence="4" id="KW-0813">Transport</keyword>
<feature type="domain" description="Trimeric autotransporter adhesin YadA-like head" evidence="14">
    <location>
        <begin position="105"/>
        <end position="131"/>
    </location>
</feature>
<evidence type="ECO:0000256" key="12">
    <source>
        <dbReference type="SAM" id="SignalP"/>
    </source>
</evidence>
<protein>
    <submittedName>
        <fullName evidence="16">YadA-like family protein</fullName>
    </submittedName>
</protein>
<dbReference type="EMBL" id="CP123495">
    <property type="protein sequence ID" value="WGL94057.1"/>
    <property type="molecule type" value="Genomic_DNA"/>
</dbReference>
<feature type="region of interest" description="Disordered" evidence="11">
    <location>
        <begin position="77"/>
        <end position="96"/>
    </location>
</feature>
<dbReference type="GO" id="GO:0009986">
    <property type="term" value="C:cell surface"/>
    <property type="evidence" value="ECO:0007669"/>
    <property type="project" value="UniProtKB-SubCell"/>
</dbReference>
<dbReference type="InterPro" id="IPR011049">
    <property type="entry name" value="Serralysin-like_metalloprot_C"/>
</dbReference>
<dbReference type="GO" id="GO:0009279">
    <property type="term" value="C:cell outer membrane"/>
    <property type="evidence" value="ECO:0007669"/>
    <property type="project" value="UniProtKB-SubCell"/>
</dbReference>
<keyword evidence="9" id="KW-0472">Membrane</keyword>
<keyword evidence="10" id="KW-0998">Cell outer membrane</keyword>
<feature type="domain" description="Trimeric autotransporter adhesin YadA-like head" evidence="14">
    <location>
        <begin position="77"/>
        <end position="103"/>
    </location>
</feature>
<gene>
    <name evidence="16" type="ORF">QE207_01575</name>
</gene>
<comment type="similarity">
    <text evidence="3">Belongs to the autotransporter-2 (AT-2) (TC 1.B.40) family.</text>
</comment>
<feature type="domain" description="Trimeric autotransporter adhesin YadA-like head" evidence="14">
    <location>
        <begin position="35"/>
        <end position="61"/>
    </location>
</feature>
<comment type="subcellular location">
    <subcellularLocation>
        <location evidence="2">Cell outer membrane</location>
    </subcellularLocation>
    <subcellularLocation>
        <location evidence="1">Cell surface</location>
    </subcellularLocation>
</comment>
<feature type="chain" id="PRO_5041734148" evidence="12">
    <location>
        <begin position="26"/>
        <end position="284"/>
    </location>
</feature>
<keyword evidence="16" id="KW-0614">Plasmid</keyword>
<keyword evidence="6" id="KW-0812">Transmembrane</keyword>
<evidence type="ECO:0000259" key="14">
    <source>
        <dbReference type="Pfam" id="PF05658"/>
    </source>
</evidence>
<dbReference type="Gene3D" id="3.30.1300.30">
    <property type="entry name" value="GSPII I/J protein-like"/>
    <property type="match status" value="1"/>
</dbReference>
<evidence type="ECO:0000256" key="1">
    <source>
        <dbReference type="ARBA" id="ARBA00004241"/>
    </source>
</evidence>
<name>A0AA95G9M9_9GAMM</name>
<dbReference type="RefSeq" id="WP_280628469.1">
    <property type="nucleotide sequence ID" value="NZ_CP123495.1"/>
</dbReference>
<evidence type="ECO:0000256" key="9">
    <source>
        <dbReference type="ARBA" id="ARBA00023136"/>
    </source>
</evidence>
<dbReference type="Pfam" id="PF05662">
    <property type="entry name" value="YadA_stalk"/>
    <property type="match status" value="1"/>
</dbReference>
<feature type="signal peptide" evidence="12">
    <location>
        <begin position="1"/>
        <end position="25"/>
    </location>
</feature>
<dbReference type="Gene3D" id="2.150.10.10">
    <property type="entry name" value="Serralysin-like metalloprotease, C-terminal"/>
    <property type="match status" value="1"/>
</dbReference>
<evidence type="ECO:0000256" key="8">
    <source>
        <dbReference type="ARBA" id="ARBA00022927"/>
    </source>
</evidence>
<accession>A0AA95G9M9</accession>
<dbReference type="InterPro" id="IPR008640">
    <property type="entry name" value="Adhesin_Head_dom"/>
</dbReference>
<evidence type="ECO:0000259" key="13">
    <source>
        <dbReference type="Pfam" id="PF03895"/>
    </source>
</evidence>
<dbReference type="CDD" id="cd12820">
    <property type="entry name" value="LbR_YadA-like"/>
    <property type="match status" value="1"/>
</dbReference>
<dbReference type="Proteomes" id="UP001177597">
    <property type="component" value="Plasmid paIh5"/>
</dbReference>
<keyword evidence="7 12" id="KW-0732">Signal</keyword>
<proteinExistence type="inferred from homology"/>
<geneLocation type="plasmid" evidence="16 17">
    <name>paIh5</name>
</geneLocation>
<feature type="domain" description="Trimeric autotransporter adhesin YadA-like stalk" evidence="15">
    <location>
        <begin position="149"/>
        <end position="186"/>
    </location>
</feature>
<evidence type="ECO:0000313" key="17">
    <source>
        <dbReference type="Proteomes" id="UP001177597"/>
    </source>
</evidence>
<evidence type="ECO:0000256" key="4">
    <source>
        <dbReference type="ARBA" id="ARBA00022448"/>
    </source>
</evidence>
<dbReference type="SUPFAM" id="SSF54523">
    <property type="entry name" value="Pili subunits"/>
    <property type="match status" value="1"/>
</dbReference>
<dbReference type="InterPro" id="IPR008635">
    <property type="entry name" value="Coiled_stalk_dom"/>
</dbReference>
<feature type="domain" description="Trimeric autotransporter adhesin YadA-like C-terminal membrane anchor" evidence="13">
    <location>
        <begin position="230"/>
        <end position="284"/>
    </location>
</feature>